<gene>
    <name evidence="1" type="ORF">O6H91_09G049000</name>
</gene>
<accession>A0ACC2CP31</accession>
<evidence type="ECO:0000313" key="1">
    <source>
        <dbReference type="EMBL" id="KAJ7543700.1"/>
    </source>
</evidence>
<organism evidence="1 2">
    <name type="scientific">Diphasiastrum complanatum</name>
    <name type="common">Issler's clubmoss</name>
    <name type="synonym">Lycopodium complanatum</name>
    <dbReference type="NCBI Taxonomy" id="34168"/>
    <lineage>
        <taxon>Eukaryota</taxon>
        <taxon>Viridiplantae</taxon>
        <taxon>Streptophyta</taxon>
        <taxon>Embryophyta</taxon>
        <taxon>Tracheophyta</taxon>
        <taxon>Lycopodiopsida</taxon>
        <taxon>Lycopodiales</taxon>
        <taxon>Lycopodiaceae</taxon>
        <taxon>Lycopodioideae</taxon>
        <taxon>Diphasiastrum</taxon>
    </lineage>
</organism>
<proteinExistence type="predicted"/>
<dbReference type="Proteomes" id="UP001162992">
    <property type="component" value="Chromosome 9"/>
</dbReference>
<reference evidence="2" key="1">
    <citation type="journal article" date="2024" name="Proc. Natl. Acad. Sci. U.S.A.">
        <title>Extraordinary preservation of gene collinearity over three hundred million years revealed in homosporous lycophytes.</title>
        <authorList>
            <person name="Li C."/>
            <person name="Wickell D."/>
            <person name="Kuo L.Y."/>
            <person name="Chen X."/>
            <person name="Nie B."/>
            <person name="Liao X."/>
            <person name="Peng D."/>
            <person name="Ji J."/>
            <person name="Jenkins J."/>
            <person name="Williams M."/>
            <person name="Shu S."/>
            <person name="Plott C."/>
            <person name="Barry K."/>
            <person name="Rajasekar S."/>
            <person name="Grimwood J."/>
            <person name="Han X."/>
            <person name="Sun S."/>
            <person name="Hou Z."/>
            <person name="He W."/>
            <person name="Dai G."/>
            <person name="Sun C."/>
            <person name="Schmutz J."/>
            <person name="Leebens-Mack J.H."/>
            <person name="Li F.W."/>
            <person name="Wang L."/>
        </authorList>
    </citation>
    <scope>NUCLEOTIDE SEQUENCE [LARGE SCALE GENOMIC DNA]</scope>
    <source>
        <strain evidence="2">cv. PW_Plant_1</strain>
    </source>
</reference>
<dbReference type="EMBL" id="CM055100">
    <property type="protein sequence ID" value="KAJ7543700.1"/>
    <property type="molecule type" value="Genomic_DNA"/>
</dbReference>
<keyword evidence="2" id="KW-1185">Reference proteome</keyword>
<protein>
    <submittedName>
        <fullName evidence="1">Uncharacterized protein</fullName>
    </submittedName>
</protein>
<sequence length="308" mass="33543">MASAAAAVAAKGVVALAPNAVSCPQSLAYHGCHLVQFPRSAGRATRFVLRFVRRQHRPRPFCAAPSAPQAEVEQEEEKTLNNGAAESPTVDEVPLTVAEILLQNYAEALGSGDEESLNNAKAQLQAIVDERDSLHQQVATLKVELDTGKDRFLRLNADFENFRRRSLQEKNLLSDAAKADVIESLLPMIDSFERAKGAIKAETAEEERIDNSYQGIYKQFVEIMRGLGVSVVETVGKLFDPEMHEAIMREESGEYAEGIISQEFRRGFKLGAKLLRPAMVKVSSGASASSPPPPSETSVTLESETEGS</sequence>
<evidence type="ECO:0000313" key="2">
    <source>
        <dbReference type="Proteomes" id="UP001162992"/>
    </source>
</evidence>
<comment type="caution">
    <text evidence="1">The sequence shown here is derived from an EMBL/GenBank/DDBJ whole genome shotgun (WGS) entry which is preliminary data.</text>
</comment>
<name>A0ACC2CP31_DIPCM</name>